<feature type="compositionally biased region" description="Low complexity" evidence="1">
    <location>
        <begin position="223"/>
        <end position="247"/>
    </location>
</feature>
<feature type="region of interest" description="Disordered" evidence="1">
    <location>
        <begin position="1"/>
        <end position="86"/>
    </location>
</feature>
<evidence type="ECO:0000313" key="2">
    <source>
        <dbReference type="EMBL" id="CAD9185626.1"/>
    </source>
</evidence>
<feature type="region of interest" description="Disordered" evidence="1">
    <location>
        <begin position="201"/>
        <end position="258"/>
    </location>
</feature>
<feature type="compositionally biased region" description="Basic and acidic residues" evidence="1">
    <location>
        <begin position="1"/>
        <end position="15"/>
    </location>
</feature>
<name>A0A7S1WT77_ALECA</name>
<feature type="compositionally biased region" description="Basic and acidic residues" evidence="1">
    <location>
        <begin position="52"/>
        <end position="67"/>
    </location>
</feature>
<gene>
    <name evidence="2" type="ORF">ACAT0790_LOCUS62400</name>
</gene>
<dbReference type="AlphaFoldDB" id="A0A7S1WT77"/>
<evidence type="ECO:0000256" key="1">
    <source>
        <dbReference type="SAM" id="MobiDB-lite"/>
    </source>
</evidence>
<feature type="compositionally biased region" description="Low complexity" evidence="1">
    <location>
        <begin position="205"/>
        <end position="216"/>
    </location>
</feature>
<accession>A0A7S1WT77</accession>
<proteinExistence type="predicted"/>
<protein>
    <submittedName>
        <fullName evidence="2">Uncharacterized protein</fullName>
    </submittedName>
</protein>
<organism evidence="2">
    <name type="scientific">Alexandrium catenella</name>
    <name type="common">Red tide dinoflagellate</name>
    <name type="synonym">Gonyaulax catenella</name>
    <dbReference type="NCBI Taxonomy" id="2925"/>
    <lineage>
        <taxon>Eukaryota</taxon>
        <taxon>Sar</taxon>
        <taxon>Alveolata</taxon>
        <taxon>Dinophyceae</taxon>
        <taxon>Gonyaulacales</taxon>
        <taxon>Pyrocystaceae</taxon>
        <taxon>Alexandrium</taxon>
    </lineage>
</organism>
<dbReference type="EMBL" id="HBGE01104717">
    <property type="protein sequence ID" value="CAD9185626.1"/>
    <property type="molecule type" value="Transcribed_RNA"/>
</dbReference>
<reference evidence="2" key="1">
    <citation type="submission" date="2021-01" db="EMBL/GenBank/DDBJ databases">
        <authorList>
            <person name="Corre E."/>
            <person name="Pelletier E."/>
            <person name="Niang G."/>
            <person name="Scheremetjew M."/>
            <person name="Finn R."/>
            <person name="Kale V."/>
            <person name="Holt S."/>
            <person name="Cochrane G."/>
            <person name="Meng A."/>
            <person name="Brown T."/>
            <person name="Cohen L."/>
        </authorList>
    </citation>
    <scope>NUCLEOTIDE SEQUENCE</scope>
    <source>
        <strain evidence="2">OF101</strain>
    </source>
</reference>
<sequence length="278" mass="29800">MTKEADRMEARRTELDAELEALTAGTEEEEARADEAEQKLTADSATSLAEYAAKHEQTTGLEKEAADTRAALDAQRSGNLGRSRQSIELDREDNACVQEINEAEALLEKCSRSHGELDAEIERRRGACEEVRQAHRRHADRLEADLQRFAKSKVRLFEVYDASGPSVEAESLMKQNDAIIADFRGAWEECQQVIRNGIEPKGCTPAPAGDAAPQAARPRRWRTQPAVDVANPAAAAGGAMEQSAAEAAPEDAPGEAVASVELCGTSAAVSAEGTAGEA</sequence>